<evidence type="ECO:0000256" key="4">
    <source>
        <dbReference type="SAM" id="SignalP"/>
    </source>
</evidence>
<protein>
    <recommendedName>
        <fullName evidence="7">Transmembrane protein</fullName>
    </recommendedName>
</protein>
<proteinExistence type="predicted"/>
<keyword evidence="1" id="KW-0175">Coiled coil</keyword>
<evidence type="ECO:0000313" key="5">
    <source>
        <dbReference type="EMBL" id="ACA33078.1"/>
    </source>
</evidence>
<dbReference type="GeneID" id="29672288"/>
<feature type="transmembrane region" description="Helical" evidence="3">
    <location>
        <begin position="697"/>
        <end position="720"/>
    </location>
</feature>
<evidence type="ECO:0000313" key="6">
    <source>
        <dbReference type="Proteomes" id="UP000002162"/>
    </source>
</evidence>
<evidence type="ECO:0000256" key="2">
    <source>
        <dbReference type="SAM" id="MobiDB-lite"/>
    </source>
</evidence>
<dbReference type="InterPro" id="IPR054788">
    <property type="entry name" value="MSC_0620_UU052-like"/>
</dbReference>
<feature type="signal peptide" evidence="4">
    <location>
        <begin position="1"/>
        <end position="22"/>
    </location>
</feature>
<keyword evidence="4" id="KW-0732">Signal</keyword>
<evidence type="ECO:0000256" key="3">
    <source>
        <dbReference type="SAM" id="Phobius"/>
    </source>
</evidence>
<evidence type="ECO:0008006" key="7">
    <source>
        <dbReference type="Google" id="ProtNLM"/>
    </source>
</evidence>
<feature type="transmembrane region" description="Helical" evidence="3">
    <location>
        <begin position="667"/>
        <end position="685"/>
    </location>
</feature>
<feature type="region of interest" description="Disordered" evidence="2">
    <location>
        <begin position="275"/>
        <end position="310"/>
    </location>
</feature>
<feature type="compositionally biased region" description="Basic and acidic residues" evidence="2">
    <location>
        <begin position="278"/>
        <end position="293"/>
    </location>
</feature>
<dbReference type="EMBL" id="CP000942">
    <property type="protein sequence ID" value="ACA33078.1"/>
    <property type="molecule type" value="Genomic_DNA"/>
</dbReference>
<dbReference type="Proteomes" id="UP000002162">
    <property type="component" value="Chromosome"/>
</dbReference>
<feature type="region of interest" description="Disordered" evidence="2">
    <location>
        <begin position="36"/>
        <end position="64"/>
    </location>
</feature>
<organism evidence="5 6">
    <name type="scientific">Ureaplasma parvum serovar 3 (strain ATCC 27815 / 27 / NCTC 11736)</name>
    <dbReference type="NCBI Taxonomy" id="505682"/>
    <lineage>
        <taxon>Bacteria</taxon>
        <taxon>Bacillati</taxon>
        <taxon>Mycoplasmatota</taxon>
        <taxon>Mycoplasmoidales</taxon>
        <taxon>Mycoplasmoidaceae</taxon>
        <taxon>Ureaplasma</taxon>
    </lineage>
</organism>
<gene>
    <name evidence="5" type="ordered locus">UPA3_0051</name>
</gene>
<dbReference type="KEGG" id="upa:UPA3_0051"/>
<dbReference type="RefSeq" id="WP_010891668.1">
    <property type="nucleotide sequence ID" value="NC_010503.1"/>
</dbReference>
<reference evidence="5 6" key="1">
    <citation type="submission" date="2008-02" db="EMBL/GenBank/DDBJ databases">
        <title>Genome sequence of Ureaplasma parvum serovar 3.</title>
        <authorList>
            <person name="Methe B.A."/>
            <person name="Glass J."/>
            <person name="Waites K."/>
            <person name="Shrivastava S."/>
        </authorList>
    </citation>
    <scope>NUCLEOTIDE SEQUENCE [LARGE SCALE GENOMIC DNA]</scope>
    <source>
        <strain evidence="6">ATCC 27815 / 27 / NCTC 11736</strain>
    </source>
</reference>
<name>A0A2C9DYS2_UREP2</name>
<dbReference type="AlphaFoldDB" id="A0A2C9DYS2"/>
<keyword evidence="3" id="KW-0812">Transmembrane</keyword>
<accession>A0A2C9DYS2</accession>
<dbReference type="NCBIfam" id="NF045829">
    <property type="entry name" value="UU052_fam"/>
    <property type="match status" value="1"/>
</dbReference>
<sequence>MRNKLKIKLKFLASLATIPIVASPLIFSVAANEDGKQENNNGNNHDPNQQKKPKIPKNDPNFNTFKTDADKTVKDSLEKGINAAIVYVKSRQEEILENKEIEFKKKIQQLIYLKNLQSYLEKNKENILKNPNDYGFYLNTPQILGTLKNYDIKDIEFNGETYKQIKVGKTDPLNYQKAVAPKGKISDVQSDQINDVEETKYKDTLKKYESEFLKEINKLIYDENDVPQINKDVELTRDEKGQFNTTLPKGYNDWNAYFISKIKDRVTAFDLKQNQQTNEDKQEEQPNEQKDPDTPPPLPPPLVEGDHNEIDLPPTQANAIISSLPLLLPYISPIYSNESLSGLKSKFDSLKPELKQTLFYFNNPINTRYLYSVLDFGVNGSSMINIKVKIIDQVNPKLQRTYIINKYDPILDINFNSLKLNEVNAIKQIFVNLYKHLGLDEKIDYKKLRNFYIRNALFTMIEAAQKLILRFNQIDKDNKIIGQKTFATLQNEYLEKYKQKLVNNTDDKERLLNEFNNLTKENFFRYLNNTLINNDYYWYQLVGAYKQVSLQFSEVLRLNKDKIKANIASIKGDENTIANLYKLNNQLIYQLSAIVAQRSFNSQQWYQSYLNVLQPIKENFDLMSILTNQTDIKTNKDKAKDFKNAYDSALKSLERQKQVNKQIRRKIGIAFIVISLLVLIINLIIYGLIKKLKNKKVILIINSVIMVLTIIVLIMGIILII</sequence>
<dbReference type="HOGENOM" id="CLU_019559_0_0_14"/>
<keyword evidence="3" id="KW-1133">Transmembrane helix</keyword>
<evidence type="ECO:0000256" key="1">
    <source>
        <dbReference type="SAM" id="Coils"/>
    </source>
</evidence>
<feature type="coiled-coil region" evidence="1">
    <location>
        <begin position="494"/>
        <end position="521"/>
    </location>
</feature>
<keyword evidence="3" id="KW-0472">Membrane</keyword>
<feature type="chain" id="PRO_5012858437" description="Transmembrane protein" evidence="4">
    <location>
        <begin position="23"/>
        <end position="721"/>
    </location>
</feature>